<evidence type="ECO:0000313" key="3">
    <source>
        <dbReference type="EMBL" id="KAH7021396.1"/>
    </source>
</evidence>
<feature type="region of interest" description="Disordered" evidence="1">
    <location>
        <begin position="1"/>
        <end position="24"/>
    </location>
</feature>
<name>A0A9P8XWW2_9PEZI</name>
<protein>
    <submittedName>
        <fullName evidence="3">Uncharacterized protein</fullName>
    </submittedName>
</protein>
<comment type="caution">
    <text evidence="3">The sequence shown here is derived from an EMBL/GenBank/DDBJ whole genome shotgun (WGS) entry which is preliminary data.</text>
</comment>
<feature type="transmembrane region" description="Helical" evidence="2">
    <location>
        <begin position="470"/>
        <end position="495"/>
    </location>
</feature>
<dbReference type="Proteomes" id="UP000756346">
    <property type="component" value="Unassembled WGS sequence"/>
</dbReference>
<keyword evidence="4" id="KW-1185">Reference proteome</keyword>
<dbReference type="OrthoDB" id="3596604at2759"/>
<reference evidence="3" key="1">
    <citation type="journal article" date="2021" name="Nat. Commun.">
        <title>Genetic determinants of endophytism in the Arabidopsis root mycobiome.</title>
        <authorList>
            <person name="Mesny F."/>
            <person name="Miyauchi S."/>
            <person name="Thiergart T."/>
            <person name="Pickel B."/>
            <person name="Atanasova L."/>
            <person name="Karlsson M."/>
            <person name="Huettel B."/>
            <person name="Barry K.W."/>
            <person name="Haridas S."/>
            <person name="Chen C."/>
            <person name="Bauer D."/>
            <person name="Andreopoulos W."/>
            <person name="Pangilinan J."/>
            <person name="LaButti K."/>
            <person name="Riley R."/>
            <person name="Lipzen A."/>
            <person name="Clum A."/>
            <person name="Drula E."/>
            <person name="Henrissat B."/>
            <person name="Kohler A."/>
            <person name="Grigoriev I.V."/>
            <person name="Martin F.M."/>
            <person name="Hacquard S."/>
        </authorList>
    </citation>
    <scope>NUCLEOTIDE SEQUENCE</scope>
    <source>
        <strain evidence="3">MPI-CAGE-CH-0230</strain>
    </source>
</reference>
<proteinExistence type="predicted"/>
<evidence type="ECO:0000313" key="4">
    <source>
        <dbReference type="Proteomes" id="UP000756346"/>
    </source>
</evidence>
<gene>
    <name evidence="3" type="ORF">B0I36DRAFT_393751</name>
</gene>
<keyword evidence="2" id="KW-0812">Transmembrane</keyword>
<feature type="transmembrane region" description="Helical" evidence="2">
    <location>
        <begin position="76"/>
        <end position="96"/>
    </location>
</feature>
<sequence length="558" mass="58779">MPTSPSLDEQAPDENTENQDVSTQPLGLAAGRRPFANVAVRCLARWLVTAAVVGAMAGILFHYASKPVMDSEGKRIFNTLITGLSIGLGLAITSSLDDMIRDLRWCLLARRHRSRRKVERILQADKITNLLQLALTSHRLTIHGAVTAWIILLLGAQIAVSALGLCYSLDAATDQALLVPGDLLVADMSTIQTYKLLPSTSAELDAQQYTAYSYGLISSGFNTAPLGSIPEPGSIFAPGDALIFLGTESASYVFRDTSAASAAASGTNPVAIITPRSVTASSVCRGAPVTQGGDGSDTQITIADPSDSSTSTTIILPLQVANGSADQTTYMINTTQSCGEGCVPITVFEASLTNPWYYTCNTTVSPVANALRPEHEISLGVRTMAAGGIALQGISSSWPANVTVVAQSQNFPAEVFFGLPTNGSVSAVALVLSEFAIGVVASTAEWNDPLVIKGGTAPARGDVLTIKHTGAVMAILIGAVVVQLVLEVGVAVWSYRVGVPPDDMVSQAQVLRQMTMVAGCVHEKKIGKAERSEPSWIYRATPLGSSGLYDLHFEKRCL</sequence>
<accession>A0A9P8XWW2</accession>
<evidence type="ECO:0000256" key="1">
    <source>
        <dbReference type="SAM" id="MobiDB-lite"/>
    </source>
</evidence>
<feature type="transmembrane region" description="Helical" evidence="2">
    <location>
        <begin position="43"/>
        <end position="64"/>
    </location>
</feature>
<keyword evidence="2" id="KW-1133">Transmembrane helix</keyword>
<dbReference type="RefSeq" id="XP_046007597.1">
    <property type="nucleotide sequence ID" value="XM_046161474.1"/>
</dbReference>
<dbReference type="GeneID" id="70191020"/>
<keyword evidence="2" id="KW-0472">Membrane</keyword>
<dbReference type="EMBL" id="JAGTJQ010000010">
    <property type="protein sequence ID" value="KAH7021396.1"/>
    <property type="molecule type" value="Genomic_DNA"/>
</dbReference>
<dbReference type="AlphaFoldDB" id="A0A9P8XWW2"/>
<evidence type="ECO:0000256" key="2">
    <source>
        <dbReference type="SAM" id="Phobius"/>
    </source>
</evidence>
<organism evidence="3 4">
    <name type="scientific">Microdochium trichocladiopsis</name>
    <dbReference type="NCBI Taxonomy" id="1682393"/>
    <lineage>
        <taxon>Eukaryota</taxon>
        <taxon>Fungi</taxon>
        <taxon>Dikarya</taxon>
        <taxon>Ascomycota</taxon>
        <taxon>Pezizomycotina</taxon>
        <taxon>Sordariomycetes</taxon>
        <taxon>Xylariomycetidae</taxon>
        <taxon>Xylariales</taxon>
        <taxon>Microdochiaceae</taxon>
        <taxon>Microdochium</taxon>
    </lineage>
</organism>
<feature type="transmembrane region" description="Helical" evidence="2">
    <location>
        <begin position="146"/>
        <end position="167"/>
    </location>
</feature>